<keyword evidence="4" id="KW-1185">Reference proteome</keyword>
<protein>
    <submittedName>
        <fullName evidence="5 6">Uncharacterized protein LOC113846788</fullName>
    </submittedName>
</protein>
<feature type="compositionally biased region" description="Acidic residues" evidence="2">
    <location>
        <begin position="244"/>
        <end position="257"/>
    </location>
</feature>
<dbReference type="Pfam" id="PF04795">
    <property type="entry name" value="PAPA-1"/>
    <property type="match status" value="1"/>
</dbReference>
<feature type="region of interest" description="Disordered" evidence="2">
    <location>
        <begin position="182"/>
        <end position="201"/>
    </location>
</feature>
<sequence>MKKKRSRVSRRPRANADALFQCYFGWVPLEEPFGKQDENEKMRDTMVASGGLRTGNKPKKLKLKLGGVTHTIHTKSKTETGFSGGSFVTNFSEGPKPQDDTNGNDACSFDKRRGLGDASLKPSRTESGFTAENHSHRGKRTEQSVNVIHERVHKSKRITRKGALSVGFSDEDNEDAELHYRETSHASKQAVSRRRDDCRSSTVPGKFYVAQRSQIDDLIDLGTPGSIEDGKKKLNLEKKSDDWDYVEEDPTSSDESESERKMSKRESVHLFVQGKEGTIINRNCSVDSFKDVLSSIVDISDDSVPTVSKRKRGKLSEMELQLKKAEAAQRRKIQSEKAARDAEAAAIRKILGQESGRKKKQEKMNKRRDEFAKEKSTNTLILGSNTVRWTMGPQGTVVTFSEDIGLPSIFQMIRSSYPPPREKCAGPNCTNVYKYRDSKSKLPLCSLGCFKAIREKIQHVVAC</sequence>
<accession>A0A8B8JJ03</accession>
<dbReference type="CDD" id="cd23021">
    <property type="entry name" value="zf-HIT_IN80B"/>
    <property type="match status" value="1"/>
</dbReference>
<keyword evidence="1" id="KW-0175">Coiled coil</keyword>
<dbReference type="Pfam" id="PF04438">
    <property type="entry name" value="zf-HIT"/>
    <property type="match status" value="1"/>
</dbReference>
<feature type="coiled-coil region" evidence="1">
    <location>
        <begin position="308"/>
        <end position="345"/>
    </location>
</feature>
<dbReference type="GeneID" id="113846788"/>
<dbReference type="RefSeq" id="XP_027331229.1">
    <property type="nucleotide sequence ID" value="XM_027475428.1"/>
</dbReference>
<evidence type="ECO:0000313" key="4">
    <source>
        <dbReference type="Proteomes" id="UP000694853"/>
    </source>
</evidence>
<evidence type="ECO:0000313" key="6">
    <source>
        <dbReference type="RefSeq" id="XP_027331229.1"/>
    </source>
</evidence>
<organism evidence="4 6">
    <name type="scientific">Abrus precatorius</name>
    <name type="common">Indian licorice</name>
    <name type="synonym">Glycine abrus</name>
    <dbReference type="NCBI Taxonomy" id="3816"/>
    <lineage>
        <taxon>Eukaryota</taxon>
        <taxon>Viridiplantae</taxon>
        <taxon>Streptophyta</taxon>
        <taxon>Embryophyta</taxon>
        <taxon>Tracheophyta</taxon>
        <taxon>Spermatophyta</taxon>
        <taxon>Magnoliopsida</taxon>
        <taxon>eudicotyledons</taxon>
        <taxon>Gunneridae</taxon>
        <taxon>Pentapetalae</taxon>
        <taxon>rosids</taxon>
        <taxon>fabids</taxon>
        <taxon>Fabales</taxon>
        <taxon>Fabaceae</taxon>
        <taxon>Papilionoideae</taxon>
        <taxon>50 kb inversion clade</taxon>
        <taxon>NPAAA clade</taxon>
        <taxon>indigoferoid/millettioid clade</taxon>
        <taxon>Abreae</taxon>
        <taxon>Abrus</taxon>
    </lineage>
</organism>
<feature type="region of interest" description="Disordered" evidence="2">
    <location>
        <begin position="76"/>
        <end position="143"/>
    </location>
</feature>
<dbReference type="InterPro" id="IPR007529">
    <property type="entry name" value="Znf_HIT"/>
</dbReference>
<dbReference type="InterPro" id="IPR006880">
    <property type="entry name" value="INO80B_C"/>
</dbReference>
<dbReference type="PANTHER" id="PTHR21561:SF16">
    <property type="entry name" value="PAPA-1-LIKE FAMILY PROTEIN _ ZINC FINGER (HIT TYPE) FAMILY PROTEIN"/>
    <property type="match status" value="1"/>
</dbReference>
<dbReference type="InterPro" id="IPR029523">
    <property type="entry name" value="INO80B/Ies2"/>
</dbReference>
<dbReference type="SMART" id="SM01406">
    <property type="entry name" value="PAPA-1"/>
    <property type="match status" value="1"/>
</dbReference>
<dbReference type="GO" id="GO:0006338">
    <property type="term" value="P:chromatin remodeling"/>
    <property type="evidence" value="ECO:0007669"/>
    <property type="project" value="InterPro"/>
</dbReference>
<dbReference type="AlphaFoldDB" id="A0A8B8JJ03"/>
<proteinExistence type="predicted"/>
<reference evidence="4" key="1">
    <citation type="journal article" date="2019" name="Toxins">
        <title>Detection of Abrin-Like and Prepropulchellin-Like Toxin Genes and Transcripts Using Whole Genome Sequencing and Full-Length Transcript Sequencing of Abrus precatorius.</title>
        <authorList>
            <person name="Hovde B.T."/>
            <person name="Daligault H.E."/>
            <person name="Hanschen E.R."/>
            <person name="Kunde Y.A."/>
            <person name="Johnson M.B."/>
            <person name="Starkenburg S.R."/>
            <person name="Johnson S.L."/>
        </authorList>
    </citation>
    <scope>NUCLEOTIDE SEQUENCE [LARGE SCALE GENOMIC DNA]</scope>
</reference>
<dbReference type="Proteomes" id="UP000694853">
    <property type="component" value="Unplaced"/>
</dbReference>
<dbReference type="RefSeq" id="XP_027331228.1">
    <property type="nucleotide sequence ID" value="XM_027475427.1"/>
</dbReference>
<gene>
    <name evidence="5 6" type="primary">LOC113846788</name>
</gene>
<feature type="region of interest" description="Disordered" evidence="2">
    <location>
        <begin position="244"/>
        <end position="265"/>
    </location>
</feature>
<evidence type="ECO:0000256" key="2">
    <source>
        <dbReference type="SAM" id="MobiDB-lite"/>
    </source>
</evidence>
<feature type="domain" description="INO80 complex subunit B-like conserved region" evidence="3">
    <location>
        <begin position="319"/>
        <end position="404"/>
    </location>
</feature>
<dbReference type="GO" id="GO:0031011">
    <property type="term" value="C:Ino80 complex"/>
    <property type="evidence" value="ECO:0007669"/>
    <property type="project" value="InterPro"/>
</dbReference>
<dbReference type="OrthoDB" id="2021186at2759"/>
<evidence type="ECO:0000313" key="5">
    <source>
        <dbReference type="RefSeq" id="XP_027331228.1"/>
    </source>
</evidence>
<reference evidence="5 6" key="2">
    <citation type="submission" date="2025-04" db="UniProtKB">
        <authorList>
            <consortium name="RefSeq"/>
        </authorList>
    </citation>
    <scope>IDENTIFICATION</scope>
    <source>
        <tissue evidence="5 6">Young leaves</tissue>
    </source>
</reference>
<evidence type="ECO:0000259" key="3">
    <source>
        <dbReference type="SMART" id="SM01406"/>
    </source>
</evidence>
<evidence type="ECO:0000256" key="1">
    <source>
        <dbReference type="SAM" id="Coils"/>
    </source>
</evidence>
<name>A0A8B8JJ03_ABRPR</name>
<dbReference type="KEGG" id="aprc:113846788"/>
<dbReference type="PANTHER" id="PTHR21561">
    <property type="entry name" value="INO80 COMPLEX SUBUNIT B"/>
    <property type="match status" value="1"/>
</dbReference>